<protein>
    <submittedName>
        <fullName evidence="2">Uncharacterized protein</fullName>
    </submittedName>
</protein>
<reference evidence="2 3" key="1">
    <citation type="journal article" date="2019" name="Philos. Trans. R. Soc. Lond., B, Biol. Sci.">
        <title>Ant behaviour and brain gene expression of defending hosts depend on the ecological success of the intruding social parasite.</title>
        <authorList>
            <person name="Kaur R."/>
            <person name="Stoldt M."/>
            <person name="Jongepier E."/>
            <person name="Feldmeyer B."/>
            <person name="Menzel F."/>
            <person name="Bornberg-Bauer E."/>
            <person name="Foitzik S."/>
        </authorList>
    </citation>
    <scope>NUCLEOTIDE SEQUENCE [LARGE SCALE GENOMIC DNA]</scope>
    <source>
        <tissue evidence="2">Whole body</tissue>
    </source>
</reference>
<proteinExistence type="predicted"/>
<comment type="caution">
    <text evidence="2">The sequence shown here is derived from an EMBL/GenBank/DDBJ whole genome shotgun (WGS) entry which is preliminary data.</text>
</comment>
<feature type="region of interest" description="Disordered" evidence="1">
    <location>
        <begin position="130"/>
        <end position="211"/>
    </location>
</feature>
<organism evidence="2 3">
    <name type="scientific">Temnothorax longispinosus</name>
    <dbReference type="NCBI Taxonomy" id="300112"/>
    <lineage>
        <taxon>Eukaryota</taxon>
        <taxon>Metazoa</taxon>
        <taxon>Ecdysozoa</taxon>
        <taxon>Arthropoda</taxon>
        <taxon>Hexapoda</taxon>
        <taxon>Insecta</taxon>
        <taxon>Pterygota</taxon>
        <taxon>Neoptera</taxon>
        <taxon>Endopterygota</taxon>
        <taxon>Hymenoptera</taxon>
        <taxon>Apocrita</taxon>
        <taxon>Aculeata</taxon>
        <taxon>Formicoidea</taxon>
        <taxon>Formicidae</taxon>
        <taxon>Myrmicinae</taxon>
        <taxon>Temnothorax</taxon>
    </lineage>
</organism>
<dbReference type="AlphaFoldDB" id="A0A4S2KTJ2"/>
<sequence length="211" mass="23177">MKIRFNVACQVCAFGNRCSHKRTYRYTKIGGNNFARIASVNRRKTGERARSSSKIPAVRARDTAERDYYAITAVISVAFRADIDLSSFPRSNGEVGCKRDNAGLAWADPVSLWFEGGEPARGKLKAAQQAENRRWGRDGSVADEKELVGGGEVGTGFERLGRGRGRKTVGKEKEGGKEGAGGRRGAVPERGRSVSEVNKREKRRRASEEGR</sequence>
<keyword evidence="3" id="KW-1185">Reference proteome</keyword>
<dbReference type="Proteomes" id="UP000310200">
    <property type="component" value="Unassembled WGS sequence"/>
</dbReference>
<feature type="compositionally biased region" description="Basic and acidic residues" evidence="1">
    <location>
        <begin position="131"/>
        <end position="147"/>
    </location>
</feature>
<accession>A0A4S2KTJ2</accession>
<feature type="compositionally biased region" description="Basic and acidic residues" evidence="1">
    <location>
        <begin position="169"/>
        <end position="199"/>
    </location>
</feature>
<evidence type="ECO:0000256" key="1">
    <source>
        <dbReference type="SAM" id="MobiDB-lite"/>
    </source>
</evidence>
<dbReference type="EMBL" id="QBLH01001169">
    <property type="protein sequence ID" value="TGZ52866.1"/>
    <property type="molecule type" value="Genomic_DNA"/>
</dbReference>
<evidence type="ECO:0000313" key="2">
    <source>
        <dbReference type="EMBL" id="TGZ52866.1"/>
    </source>
</evidence>
<evidence type="ECO:0000313" key="3">
    <source>
        <dbReference type="Proteomes" id="UP000310200"/>
    </source>
</evidence>
<name>A0A4S2KTJ2_9HYME</name>
<gene>
    <name evidence="2" type="ORF">DBV15_05165</name>
</gene>